<dbReference type="Proteomes" id="UP000887580">
    <property type="component" value="Unplaced"/>
</dbReference>
<sequence length="99" mass="10394">MDGKNNVAGCTSDIDPTTRSVGCFNETSTRKVCACYTNFCNTPIGTISFATLPFSPLTANISAPWDIPFNSNSSTTISPTTIISTTTTISTSTILPSTT</sequence>
<evidence type="ECO:0000313" key="2">
    <source>
        <dbReference type="WBParaSite" id="PS1159_v2.g4880.t1"/>
    </source>
</evidence>
<dbReference type="WBParaSite" id="PS1159_v2.g4880.t1">
    <property type="protein sequence ID" value="PS1159_v2.g4880.t1"/>
    <property type="gene ID" value="PS1159_v2.g4880"/>
</dbReference>
<name>A0AC35GGC6_9BILA</name>
<proteinExistence type="predicted"/>
<protein>
    <submittedName>
        <fullName evidence="2">Uncharacterized protein</fullName>
    </submittedName>
</protein>
<evidence type="ECO:0000313" key="1">
    <source>
        <dbReference type="Proteomes" id="UP000887580"/>
    </source>
</evidence>
<reference evidence="2" key="1">
    <citation type="submission" date="2022-11" db="UniProtKB">
        <authorList>
            <consortium name="WormBaseParasite"/>
        </authorList>
    </citation>
    <scope>IDENTIFICATION</scope>
</reference>
<organism evidence="1 2">
    <name type="scientific">Panagrolaimus sp. PS1159</name>
    <dbReference type="NCBI Taxonomy" id="55785"/>
    <lineage>
        <taxon>Eukaryota</taxon>
        <taxon>Metazoa</taxon>
        <taxon>Ecdysozoa</taxon>
        <taxon>Nematoda</taxon>
        <taxon>Chromadorea</taxon>
        <taxon>Rhabditida</taxon>
        <taxon>Tylenchina</taxon>
        <taxon>Panagrolaimomorpha</taxon>
        <taxon>Panagrolaimoidea</taxon>
        <taxon>Panagrolaimidae</taxon>
        <taxon>Panagrolaimus</taxon>
    </lineage>
</organism>
<accession>A0AC35GGC6</accession>